<keyword evidence="1" id="KW-0446">Lipid-binding</keyword>
<organism evidence="4 5">
    <name type="scientific">Eragrostis curvula</name>
    <name type="common">weeping love grass</name>
    <dbReference type="NCBI Taxonomy" id="38414"/>
    <lineage>
        <taxon>Eukaryota</taxon>
        <taxon>Viridiplantae</taxon>
        <taxon>Streptophyta</taxon>
        <taxon>Embryophyta</taxon>
        <taxon>Tracheophyta</taxon>
        <taxon>Spermatophyta</taxon>
        <taxon>Magnoliopsida</taxon>
        <taxon>Liliopsida</taxon>
        <taxon>Poales</taxon>
        <taxon>Poaceae</taxon>
        <taxon>PACMAD clade</taxon>
        <taxon>Chloridoideae</taxon>
        <taxon>Eragrostideae</taxon>
        <taxon>Eragrostidinae</taxon>
        <taxon>Eragrostis</taxon>
    </lineage>
</organism>
<evidence type="ECO:0000256" key="1">
    <source>
        <dbReference type="RuleBase" id="RU000628"/>
    </source>
</evidence>
<gene>
    <name evidence="4" type="ORF">EJB05_03919</name>
</gene>
<dbReference type="AlphaFoldDB" id="A0A5J9W903"/>
<dbReference type="Pfam" id="PF00234">
    <property type="entry name" value="Tryp_alpha_amyl"/>
    <property type="match status" value="1"/>
</dbReference>
<dbReference type="CDD" id="cd01960">
    <property type="entry name" value="nsLTP1"/>
    <property type="match status" value="1"/>
</dbReference>
<dbReference type="OrthoDB" id="1876592at2759"/>
<feature type="non-terminal residue" evidence="4">
    <location>
        <position position="1"/>
    </location>
</feature>
<comment type="similarity">
    <text evidence="1">Belongs to the plant LTP family.</text>
</comment>
<evidence type="ECO:0000313" key="5">
    <source>
        <dbReference type="Proteomes" id="UP000324897"/>
    </source>
</evidence>
<sequence length="130" mass="12889">MATTTHRSSNAIAVAMVMVAAATAALGAGGAEAAGSTGTVSCGDVVSALVPCSAFLTGAGPATPPAACCDGARSLLRMAGTADARRAMCRCMVQAAPSFGVLLDRAQELPDRCNIDFKLPIGGVNTDCNK</sequence>
<dbReference type="EMBL" id="RWGY01000004">
    <property type="protein sequence ID" value="TVU44476.1"/>
    <property type="molecule type" value="Genomic_DNA"/>
</dbReference>
<feature type="domain" description="Bifunctional inhibitor/plant lipid transfer protein/seed storage helical" evidence="3">
    <location>
        <begin position="42"/>
        <end position="128"/>
    </location>
</feature>
<accession>A0A5J9W903</accession>
<dbReference type="Proteomes" id="UP000324897">
    <property type="component" value="Chromosome 5"/>
</dbReference>
<dbReference type="SUPFAM" id="SSF47699">
    <property type="entry name" value="Bifunctional inhibitor/lipid-transfer protein/seed storage 2S albumin"/>
    <property type="match status" value="1"/>
</dbReference>
<dbReference type="PRINTS" id="PR00382">
    <property type="entry name" value="LIPIDTRNSFER"/>
</dbReference>
<dbReference type="InterPro" id="IPR000528">
    <property type="entry name" value="Plant_nsLTP"/>
</dbReference>
<evidence type="ECO:0000259" key="3">
    <source>
        <dbReference type="SMART" id="SM00499"/>
    </source>
</evidence>
<keyword evidence="1" id="KW-0813">Transport</keyword>
<feature type="chain" id="PRO_5023844341" description="Non-specific lipid-transfer protein" evidence="2">
    <location>
        <begin position="34"/>
        <end position="130"/>
    </location>
</feature>
<feature type="signal peptide" evidence="2">
    <location>
        <begin position="1"/>
        <end position="33"/>
    </location>
</feature>
<dbReference type="GO" id="GO:0008289">
    <property type="term" value="F:lipid binding"/>
    <property type="evidence" value="ECO:0007669"/>
    <property type="project" value="UniProtKB-KW"/>
</dbReference>
<dbReference type="GO" id="GO:0006869">
    <property type="term" value="P:lipid transport"/>
    <property type="evidence" value="ECO:0007669"/>
    <property type="project" value="InterPro"/>
</dbReference>
<evidence type="ECO:0000313" key="4">
    <source>
        <dbReference type="EMBL" id="TVU44476.1"/>
    </source>
</evidence>
<comment type="function">
    <text evidence="1">Plant non-specific lipid-transfer proteins transfer phospholipids as well as galactolipids across membranes. May play a role in wax or cutin deposition in the cell walls of expanding epidermal cells and certain secretory tissues.</text>
</comment>
<keyword evidence="5" id="KW-1185">Reference proteome</keyword>
<name>A0A5J9W903_9POAL</name>
<evidence type="ECO:0000256" key="2">
    <source>
        <dbReference type="SAM" id="SignalP"/>
    </source>
</evidence>
<dbReference type="InterPro" id="IPR036312">
    <property type="entry name" value="Bifun_inhib/LTP/seed_sf"/>
</dbReference>
<reference evidence="4 5" key="1">
    <citation type="journal article" date="2019" name="Sci. Rep.">
        <title>A high-quality genome of Eragrostis curvula grass provides insights into Poaceae evolution and supports new strategies to enhance forage quality.</title>
        <authorList>
            <person name="Carballo J."/>
            <person name="Santos B.A.C.M."/>
            <person name="Zappacosta D."/>
            <person name="Garbus I."/>
            <person name="Selva J.P."/>
            <person name="Gallo C.A."/>
            <person name="Diaz A."/>
            <person name="Albertini E."/>
            <person name="Caccamo M."/>
            <person name="Echenique V."/>
        </authorList>
    </citation>
    <scope>NUCLEOTIDE SEQUENCE [LARGE SCALE GENOMIC DNA]</scope>
    <source>
        <strain evidence="5">cv. Victoria</strain>
        <tissue evidence="4">Leaf</tissue>
    </source>
</reference>
<dbReference type="SMART" id="SM00499">
    <property type="entry name" value="AAI"/>
    <property type="match status" value="1"/>
</dbReference>
<keyword evidence="2" id="KW-0732">Signal</keyword>
<dbReference type="PANTHER" id="PTHR33076">
    <property type="entry name" value="NON-SPECIFIC LIPID-TRANSFER PROTEIN 2-RELATED"/>
    <property type="match status" value="1"/>
</dbReference>
<dbReference type="Gene3D" id="1.10.110.10">
    <property type="entry name" value="Plant lipid-transfer and hydrophobic proteins"/>
    <property type="match status" value="1"/>
</dbReference>
<comment type="caution">
    <text evidence="4">The sequence shown here is derived from an EMBL/GenBank/DDBJ whole genome shotgun (WGS) entry which is preliminary data.</text>
</comment>
<protein>
    <recommendedName>
        <fullName evidence="1">Non-specific lipid-transfer protein</fullName>
    </recommendedName>
</protein>
<dbReference type="InterPro" id="IPR016140">
    <property type="entry name" value="Bifunc_inhib/LTP/seed_store"/>
</dbReference>
<proteinExistence type="inferred from homology"/>
<dbReference type="Gramene" id="TVU44476">
    <property type="protein sequence ID" value="TVU44476"/>
    <property type="gene ID" value="EJB05_03919"/>
</dbReference>